<keyword evidence="3" id="KW-1185">Reference proteome</keyword>
<dbReference type="AlphaFoldDB" id="A0A164WWI6"/>
<evidence type="ECO:0000313" key="3">
    <source>
        <dbReference type="Proteomes" id="UP000076858"/>
    </source>
</evidence>
<reference evidence="2 3" key="1">
    <citation type="submission" date="2016-03" db="EMBL/GenBank/DDBJ databases">
        <title>EvidentialGene: Evidence-directed Construction of Genes on Genomes.</title>
        <authorList>
            <person name="Gilbert D.G."/>
            <person name="Choi J.-H."/>
            <person name="Mockaitis K."/>
            <person name="Colbourne J."/>
            <person name="Pfrender M."/>
        </authorList>
    </citation>
    <scope>NUCLEOTIDE SEQUENCE [LARGE SCALE GENOMIC DNA]</scope>
    <source>
        <strain evidence="2 3">Xinb3</strain>
        <tissue evidence="2">Complete organism</tissue>
    </source>
</reference>
<protein>
    <submittedName>
        <fullName evidence="2">Uncharacterized protein</fullName>
    </submittedName>
</protein>
<evidence type="ECO:0000313" key="2">
    <source>
        <dbReference type="EMBL" id="KZS13646.1"/>
    </source>
</evidence>
<organism evidence="2 3">
    <name type="scientific">Daphnia magna</name>
    <dbReference type="NCBI Taxonomy" id="35525"/>
    <lineage>
        <taxon>Eukaryota</taxon>
        <taxon>Metazoa</taxon>
        <taxon>Ecdysozoa</taxon>
        <taxon>Arthropoda</taxon>
        <taxon>Crustacea</taxon>
        <taxon>Branchiopoda</taxon>
        <taxon>Diplostraca</taxon>
        <taxon>Cladocera</taxon>
        <taxon>Anomopoda</taxon>
        <taxon>Daphniidae</taxon>
        <taxon>Daphnia</taxon>
    </lineage>
</organism>
<comment type="caution">
    <text evidence="2">The sequence shown here is derived from an EMBL/GenBank/DDBJ whole genome shotgun (WGS) entry which is preliminary data.</text>
</comment>
<gene>
    <name evidence="2" type="ORF">APZ42_021025</name>
</gene>
<feature type="region of interest" description="Disordered" evidence="1">
    <location>
        <begin position="1"/>
        <end position="23"/>
    </location>
</feature>
<name>A0A164WWI6_9CRUS</name>
<evidence type="ECO:0000256" key="1">
    <source>
        <dbReference type="SAM" id="MobiDB-lite"/>
    </source>
</evidence>
<dbReference type="EMBL" id="LRGB01001036">
    <property type="protein sequence ID" value="KZS13646.1"/>
    <property type="molecule type" value="Genomic_DNA"/>
</dbReference>
<accession>A0A164WWI6</accession>
<sequence length="101" mass="11564">MSPPEHKRVKRKPPPKQTEAGVAFPTTLGTDITHVFRIISPMHKLAKSILLSRAIDSESDAKERGRSHTSQEMFGKQKLFQMLWLRTIVQQKGCPSERREI</sequence>
<dbReference type="Proteomes" id="UP000076858">
    <property type="component" value="Unassembled WGS sequence"/>
</dbReference>
<proteinExistence type="predicted"/>